<dbReference type="AlphaFoldDB" id="A0A6G7VHY4"/>
<gene>
    <name evidence="2" type="ORF">G8E03_01150</name>
</gene>
<dbReference type="PRINTS" id="PR00419">
    <property type="entry name" value="ADXRDTASE"/>
</dbReference>
<evidence type="ECO:0000259" key="1">
    <source>
        <dbReference type="Pfam" id="PF01593"/>
    </source>
</evidence>
<keyword evidence="3" id="KW-1185">Reference proteome</keyword>
<dbReference type="Proteomes" id="UP000500791">
    <property type="component" value="Chromosome"/>
</dbReference>
<feature type="domain" description="Amine oxidase" evidence="1">
    <location>
        <begin position="77"/>
        <end position="178"/>
    </location>
</feature>
<dbReference type="PANTHER" id="PTHR16128">
    <property type="entry name" value="FAD/NAD(P)-BINDING OXIDOREDUCTASE FAMILY PROTEIN"/>
    <property type="match status" value="1"/>
</dbReference>
<accession>A0A6G7VHY4</accession>
<dbReference type="Pfam" id="PF13450">
    <property type="entry name" value="NAD_binding_8"/>
    <property type="match status" value="1"/>
</dbReference>
<evidence type="ECO:0000313" key="2">
    <source>
        <dbReference type="EMBL" id="QIK39486.1"/>
    </source>
</evidence>
<sequence>MDVAVIGAGLAGLSCARALVAAGLHVEVFDKGRGPGGRVATRRSDFGAFDHGAAALHGLPADLIATYQECLSSVPGGVVAHPRMSSLPRAMEAGVTVHHGTRLTALHRRADKWSLAMENARGTVSADKVALCIPAPQALELLPGGVFAEISKVQMSPIWTLMLAYDGPLDMRSDLLETEIFTAIHQSSRPGRDPVPERWVVHGAQGWSRANVDADPASVEAELLAAFGQVAMGAEITHRALHRWLYGRVRTPAGKACFWTDERAIGAAGDWCLGPNGGHAVESGQALAREILK</sequence>
<name>A0A6G7VHY4_9RHOB</name>
<dbReference type="Pfam" id="PF01593">
    <property type="entry name" value="Amino_oxidase"/>
    <property type="match status" value="1"/>
</dbReference>
<dbReference type="EMBL" id="CP049811">
    <property type="protein sequence ID" value="QIK39486.1"/>
    <property type="molecule type" value="Genomic_DNA"/>
</dbReference>
<reference evidence="2 3" key="1">
    <citation type="submission" date="2020-03" db="EMBL/GenBank/DDBJ databases">
        <title>Complete genome sequence of Monaibacterium sp. ALG8 with diverse plasmids.</title>
        <authorList>
            <person name="Sun C."/>
        </authorList>
    </citation>
    <scope>NUCLEOTIDE SEQUENCE [LARGE SCALE GENOMIC DNA]</scope>
    <source>
        <strain evidence="2 3">ALG8</strain>
    </source>
</reference>
<dbReference type="SUPFAM" id="SSF51905">
    <property type="entry name" value="FAD/NAD(P)-binding domain"/>
    <property type="match status" value="1"/>
</dbReference>
<evidence type="ECO:0000313" key="3">
    <source>
        <dbReference type="Proteomes" id="UP000500791"/>
    </source>
</evidence>
<dbReference type="PANTHER" id="PTHR16128:SF5">
    <property type="entry name" value="FAD_NAD(P)-BINDING OXIDOREDUCTASE FAMILY PROTEIN"/>
    <property type="match status" value="1"/>
</dbReference>
<protein>
    <submittedName>
        <fullName evidence="2">NAD(P)-binding protein</fullName>
    </submittedName>
</protein>
<proteinExistence type="predicted"/>
<dbReference type="RefSeq" id="WP_166187680.1">
    <property type="nucleotide sequence ID" value="NZ_CP049811.1"/>
</dbReference>
<dbReference type="GO" id="GO:0016491">
    <property type="term" value="F:oxidoreductase activity"/>
    <property type="evidence" value="ECO:0007669"/>
    <property type="project" value="InterPro"/>
</dbReference>
<organism evidence="2 3">
    <name type="scientific">Pontivivens nitratireducens</name>
    <dbReference type="NCBI Taxonomy" id="2758038"/>
    <lineage>
        <taxon>Bacteria</taxon>
        <taxon>Pseudomonadati</taxon>
        <taxon>Pseudomonadota</taxon>
        <taxon>Alphaproteobacteria</taxon>
        <taxon>Rhodobacterales</taxon>
        <taxon>Paracoccaceae</taxon>
        <taxon>Pontivivens</taxon>
    </lineage>
</organism>
<dbReference type="InterPro" id="IPR036188">
    <property type="entry name" value="FAD/NAD-bd_sf"/>
</dbReference>
<dbReference type="Gene3D" id="3.90.660.10">
    <property type="match status" value="1"/>
</dbReference>
<dbReference type="Gene3D" id="3.50.50.60">
    <property type="entry name" value="FAD/NAD(P)-binding domain"/>
    <property type="match status" value="1"/>
</dbReference>
<dbReference type="InterPro" id="IPR002937">
    <property type="entry name" value="Amino_oxidase"/>
</dbReference>
<dbReference type="KEGG" id="mon:G8E03_01150"/>